<sequence length="188" mass="21053">MKNLLFVIIAMFVVNTSFAQTTPPSADQVLAEAFKEAKTQKKKVFVKFSASWCGWCHKMDDSMNDPELKAYFDKSFVIKHLIVMESKGKENLENPGAMDLIKKYNSDGFGIPLWFIFDENGKLLVDSHLRPAGVGMEVKGKNIIGCPAAKEEVDSFVKSLKATTKLTDAELAKIHARFRKNDPAYKAD</sequence>
<dbReference type="InterPro" id="IPR036249">
    <property type="entry name" value="Thioredoxin-like_sf"/>
</dbReference>
<evidence type="ECO:0000256" key="1">
    <source>
        <dbReference type="ARBA" id="ARBA00023284"/>
    </source>
</evidence>
<dbReference type="InterPro" id="IPR017937">
    <property type="entry name" value="Thioredoxin_CS"/>
</dbReference>
<keyword evidence="5" id="KW-1185">Reference proteome</keyword>
<evidence type="ECO:0000256" key="2">
    <source>
        <dbReference type="SAM" id="SignalP"/>
    </source>
</evidence>
<feature type="domain" description="Thioredoxin" evidence="3">
    <location>
        <begin position="11"/>
        <end position="162"/>
    </location>
</feature>
<dbReference type="PROSITE" id="PS00194">
    <property type="entry name" value="THIOREDOXIN_1"/>
    <property type="match status" value="1"/>
</dbReference>
<dbReference type="EMBL" id="SJSK01000001">
    <property type="protein sequence ID" value="TCC94109.1"/>
    <property type="molecule type" value="Genomic_DNA"/>
</dbReference>
<comment type="caution">
    <text evidence="4">The sequence shown here is derived from an EMBL/GenBank/DDBJ whole genome shotgun (WGS) entry which is preliminary data.</text>
</comment>
<proteinExistence type="predicted"/>
<evidence type="ECO:0000313" key="5">
    <source>
        <dbReference type="Proteomes" id="UP000292884"/>
    </source>
</evidence>
<dbReference type="Proteomes" id="UP000292884">
    <property type="component" value="Unassembled WGS sequence"/>
</dbReference>
<feature type="chain" id="PRO_5020635766" evidence="2">
    <location>
        <begin position="20"/>
        <end position="188"/>
    </location>
</feature>
<dbReference type="Pfam" id="PF13899">
    <property type="entry name" value="Thioredoxin_7"/>
    <property type="match status" value="1"/>
</dbReference>
<dbReference type="AlphaFoldDB" id="A0A4R0N2N8"/>
<dbReference type="OrthoDB" id="120730at2"/>
<gene>
    <name evidence="4" type="ORF">EZ428_04850</name>
</gene>
<keyword evidence="2" id="KW-0732">Signal</keyword>
<name>A0A4R0N2N8_9SPHI</name>
<protein>
    <submittedName>
        <fullName evidence="4">DUF255 domain-containing protein</fullName>
    </submittedName>
</protein>
<keyword evidence="1" id="KW-0676">Redox-active center</keyword>
<dbReference type="Gene3D" id="3.40.30.10">
    <property type="entry name" value="Glutaredoxin"/>
    <property type="match status" value="1"/>
</dbReference>
<accession>A0A4R0N2N8</accession>
<evidence type="ECO:0000259" key="3">
    <source>
        <dbReference type="PROSITE" id="PS51352"/>
    </source>
</evidence>
<evidence type="ECO:0000313" key="4">
    <source>
        <dbReference type="EMBL" id="TCC94109.1"/>
    </source>
</evidence>
<organism evidence="4 5">
    <name type="scientific">Pedobacter frigiditerrae</name>
    <dbReference type="NCBI Taxonomy" id="2530452"/>
    <lineage>
        <taxon>Bacteria</taxon>
        <taxon>Pseudomonadati</taxon>
        <taxon>Bacteroidota</taxon>
        <taxon>Sphingobacteriia</taxon>
        <taxon>Sphingobacteriales</taxon>
        <taxon>Sphingobacteriaceae</taxon>
        <taxon>Pedobacter</taxon>
    </lineage>
</organism>
<dbReference type="InterPro" id="IPR013766">
    <property type="entry name" value="Thioredoxin_domain"/>
</dbReference>
<feature type="signal peptide" evidence="2">
    <location>
        <begin position="1"/>
        <end position="19"/>
    </location>
</feature>
<dbReference type="PROSITE" id="PS51352">
    <property type="entry name" value="THIOREDOXIN_2"/>
    <property type="match status" value="1"/>
</dbReference>
<reference evidence="4 5" key="1">
    <citation type="submission" date="2019-02" db="EMBL/GenBank/DDBJ databases">
        <title>Pedobacter sp. RP-1-13 sp. nov., isolated from Arctic soil.</title>
        <authorList>
            <person name="Dahal R.H."/>
        </authorList>
    </citation>
    <scope>NUCLEOTIDE SEQUENCE [LARGE SCALE GENOMIC DNA]</scope>
    <source>
        <strain evidence="4 5">RP-1-13</strain>
    </source>
</reference>
<dbReference type="SUPFAM" id="SSF52833">
    <property type="entry name" value="Thioredoxin-like"/>
    <property type="match status" value="1"/>
</dbReference>
<dbReference type="RefSeq" id="WP_131551971.1">
    <property type="nucleotide sequence ID" value="NZ_SJSK01000001.1"/>
</dbReference>